<evidence type="ECO:0000313" key="5">
    <source>
        <dbReference type="EMBL" id="MFC3183126.1"/>
    </source>
</evidence>
<evidence type="ECO:0000256" key="2">
    <source>
        <dbReference type="ARBA" id="ARBA00022729"/>
    </source>
</evidence>
<protein>
    <submittedName>
        <fullName evidence="5">Imelysin family protein</fullName>
    </submittedName>
</protein>
<dbReference type="InterPro" id="IPR018976">
    <property type="entry name" value="Imelysin-like"/>
</dbReference>
<dbReference type="Pfam" id="PF09375">
    <property type="entry name" value="Peptidase_M75"/>
    <property type="match status" value="1"/>
</dbReference>
<evidence type="ECO:0000259" key="4">
    <source>
        <dbReference type="Pfam" id="PF09375"/>
    </source>
</evidence>
<feature type="domain" description="Imelysin-like" evidence="4">
    <location>
        <begin position="28"/>
        <end position="302"/>
    </location>
</feature>
<feature type="signal peptide" evidence="3">
    <location>
        <begin position="1"/>
        <end position="18"/>
    </location>
</feature>
<organism evidence="5 6">
    <name type="scientific">Cypionkella sinensis</name>
    <dbReference type="NCBI Taxonomy" id="1756043"/>
    <lineage>
        <taxon>Bacteria</taxon>
        <taxon>Pseudomonadati</taxon>
        <taxon>Pseudomonadota</taxon>
        <taxon>Alphaproteobacteria</taxon>
        <taxon>Rhodobacterales</taxon>
        <taxon>Paracoccaceae</taxon>
        <taxon>Cypionkella</taxon>
    </lineage>
</organism>
<dbReference type="Gene3D" id="1.20.1420.20">
    <property type="entry name" value="M75 peptidase, HXXE motif"/>
    <property type="match status" value="1"/>
</dbReference>
<dbReference type="InterPro" id="IPR034984">
    <property type="entry name" value="Imelysin-like_IPPA"/>
</dbReference>
<evidence type="ECO:0000256" key="3">
    <source>
        <dbReference type="SAM" id="SignalP"/>
    </source>
</evidence>
<keyword evidence="6" id="KW-1185">Reference proteome</keyword>
<dbReference type="CDD" id="cd14659">
    <property type="entry name" value="Imelysin-like_IPPA"/>
    <property type="match status" value="1"/>
</dbReference>
<proteinExistence type="predicted"/>
<sequence length="323" mass="34372">MLLRATLLTFCLATPALADFEQTLSDHILPGYAAFATSTQELADAAAKDCKADGLKPAFNAAYDAWLGVQHLRFGPAEADGLSVAIAFWPDPKGSGAKAQRALLLGDPAQLSPEHFPDQSVAARGLTGLERLLYPAEPLPADPCALIKATTLDLARMAKIINDNWINTYSKTVLTAGDLGNTTFQTRPEVRQTLFTQVVAALEFDKDTRLARPLGTFDKPRPERAEAVASGRSQRNVLLSLQALRAMVVTLTPDAPLTLAGFDRAIKLAETLDDPSFAGVATPQGHLKVEILQQAISALTDTVVSELGPELDVGVGFNAADGD</sequence>
<name>A0ABV7J2R5_9RHOB</name>
<reference evidence="6" key="1">
    <citation type="journal article" date="2019" name="Int. J. Syst. Evol. Microbiol.">
        <title>The Global Catalogue of Microorganisms (GCM) 10K type strain sequencing project: providing services to taxonomists for standard genome sequencing and annotation.</title>
        <authorList>
            <consortium name="The Broad Institute Genomics Platform"/>
            <consortium name="The Broad Institute Genome Sequencing Center for Infectious Disease"/>
            <person name="Wu L."/>
            <person name="Ma J."/>
        </authorList>
    </citation>
    <scope>NUCLEOTIDE SEQUENCE [LARGE SCALE GENOMIC DNA]</scope>
    <source>
        <strain evidence="6">KCTC 52039</strain>
    </source>
</reference>
<evidence type="ECO:0000256" key="1">
    <source>
        <dbReference type="ARBA" id="ARBA00004196"/>
    </source>
</evidence>
<feature type="chain" id="PRO_5045376767" evidence="3">
    <location>
        <begin position="19"/>
        <end position="323"/>
    </location>
</feature>
<dbReference type="InterPro" id="IPR038352">
    <property type="entry name" value="Imelysin_sf"/>
</dbReference>
<gene>
    <name evidence="5" type="ORF">ACFOGH_19155</name>
</gene>
<keyword evidence="2 3" id="KW-0732">Signal</keyword>
<dbReference type="EMBL" id="JBHRTO010000002">
    <property type="protein sequence ID" value="MFC3183126.1"/>
    <property type="molecule type" value="Genomic_DNA"/>
</dbReference>
<dbReference type="Proteomes" id="UP001595547">
    <property type="component" value="Unassembled WGS sequence"/>
</dbReference>
<dbReference type="RefSeq" id="WP_380074781.1">
    <property type="nucleotide sequence ID" value="NZ_JBHRTO010000002.1"/>
</dbReference>
<accession>A0ABV7J2R5</accession>
<evidence type="ECO:0000313" key="6">
    <source>
        <dbReference type="Proteomes" id="UP001595547"/>
    </source>
</evidence>
<comment type="subcellular location">
    <subcellularLocation>
        <location evidence="1">Cell envelope</location>
    </subcellularLocation>
</comment>
<comment type="caution">
    <text evidence="5">The sequence shown here is derived from an EMBL/GenBank/DDBJ whole genome shotgun (WGS) entry which is preliminary data.</text>
</comment>